<evidence type="ECO:0000256" key="5">
    <source>
        <dbReference type="ARBA" id="ARBA00022806"/>
    </source>
</evidence>
<sequence length="1628" mass="182263">MEGGGPVAVSPSARPEGSSKNRVASASSRLDTDGPLSDFLEQQNAFFSHLHTDSASSHVEAAINGDCSVTSPLPALPSLSTVPPPSHADLASPPPLLSPGKENGIFGDPRDPFANLFSNSSSFSSSSASSASSSSASCEHSGDDDDSILSSSEIREQLRLQLAAARYVQQGAVPPAEILFRIHQALPKRERRKWRDANGRAARPAVTHILQKIRQGSRQEAFEQLEERRRLLDGLLDGKNRELYEQFCCFPESVRVQATLERRLHSLARFQESLRSAVVEEGRRTLAPPSALLLRPQVPRSLHERAFLCLCSCAGCCRKSHPVSERLLASSLADASSSQRKSDVVALHTKRENAPCCGCCCFGFCRGCVSRAAGAGAAASRPGEKKSGRKDDDEKREKGKRRATLAWPAASGCGVFDALGHVSGDDAWRRGPTGYLQRLAIKARHRTLSAVQQVYAAVQARPCPALQPPLRQQQQRRRLWHQAAAQVRSMEMREEWREKRAVAKRLAATAASQVAAIKQKQQQLREKAQKERMRLLKENDMASYMKLVEDTKNARLRELLAATDAFLTDLSVKVRAQQVATKDLARQHQMSEDRRKQTDDLGDGEAAFGDAHKGSGEAQKGGNEVEKIDKADEKTEETEKKEEREKKEKKEDDAQNSSGSWALGQDQYYAMSHQVQEEVQQPSTLTGGDLMPYQMAGLSWMLSLYNNDLHGILADEMGLGKTIQTIALLAYLKEFKNNSGPHLIIAPLSTLPNWADEFRRWCPSLKVVVLKGGRLERRELQRELRRGDFNVCLTTFDLAMRERHGLSFPNWRHLVVDEGHRMKNSKSKFHICVSEFRATHRLLLTGTPLQNNLAELWSLLNFLLPKIFSCASDFEKWFSQPFEGQGMPVEGGDPDGAGTAFLNEEERLLIINRLHAVLRPFLLRRVKKDVLKDMPERKEYLVRICLSAWQQAVYKQIQEKGLRTVDQVGHVTKRGFQNTLMQLRKIANHPYLFVDEYLVNEDLVRVAGKFECLDRMLPKLLHFKHKVLIFSQMTQVLDLMAEYMHLRGYKYARLDGSVGLTERKERMEEFNNAEVDTMIFMLSTRAGGLGLNLQAADTVVLFDSDFNPHQDLQAMCRAHRLGQTKQVKVFRLVTISGVEEIILEKANRKLNIDQMVIQAGMFDNKSSEELREEKLRLLLLLHKGTTGDTTATTPLQLNRILARTEEEQNWFDEYDCRLFGKPLEELRLQDDQDLERAAAAAEAAGAALAAAVEATGAQEEEEEKEKTMNRLSSQLDDEKPVEEDSENEGDSPEETFEETEKGGDEGGARPTRLRRGDDPTDTEEQDGSREGTTSAKREAEVEVAETTAVRVRDAEAKKGVGIGSGEPAKYESEPKKAAVAEFLEAAGRLMCVSELPAWIVEDEEEPANAKSEEDDDEGPAGRRKRRQRGCVGRVRYCDSLSDAKYVKLIEKYENGELWEEGLEEALLREIERQEQRRRRREMRKGGDTSACMSPTADLEAGRAQRGRKRKIREGDTSPERSQERLKLAPSGPRPRGRPRKHLPVPEESPNGDTDAPVGSGGRGRRRTRSGTEDEKGRDKGDCMRYASRSRTRTRRSRGDSELSDGIRGRSSKEDDDAADNNSMEEEAE</sequence>
<evidence type="ECO:0000256" key="7">
    <source>
        <dbReference type="ARBA" id="ARBA00023054"/>
    </source>
</evidence>
<keyword evidence="8" id="KW-0539">Nucleus</keyword>
<evidence type="ECO:0000259" key="11">
    <source>
        <dbReference type="PROSITE" id="PS51192"/>
    </source>
</evidence>
<dbReference type="SMART" id="SM00490">
    <property type="entry name" value="HELICc"/>
    <property type="match status" value="1"/>
</dbReference>
<feature type="compositionally biased region" description="Acidic residues" evidence="10">
    <location>
        <begin position="1279"/>
        <end position="1297"/>
    </location>
</feature>
<keyword evidence="3" id="KW-0547">Nucleotide-binding</keyword>
<feature type="region of interest" description="Disordered" evidence="10">
    <location>
        <begin position="580"/>
        <end position="661"/>
    </location>
</feature>
<dbReference type="GO" id="GO:0004386">
    <property type="term" value="F:helicase activity"/>
    <property type="evidence" value="ECO:0007669"/>
    <property type="project" value="UniProtKB-KW"/>
</dbReference>
<dbReference type="InterPro" id="IPR014001">
    <property type="entry name" value="Helicase_ATP-bd"/>
</dbReference>
<feature type="region of interest" description="Disordered" evidence="10">
    <location>
        <begin position="1473"/>
        <end position="1628"/>
    </location>
</feature>
<feature type="region of interest" description="Disordered" evidence="10">
    <location>
        <begin position="1"/>
        <end position="36"/>
    </location>
</feature>
<dbReference type="VEuPathDB" id="ToxoDB:TGDOM2_320300"/>
<dbReference type="PANTHER" id="PTHR10799">
    <property type="entry name" value="SNF2/RAD54 HELICASE FAMILY"/>
    <property type="match status" value="1"/>
</dbReference>
<feature type="compositionally biased region" description="Polar residues" evidence="10">
    <location>
        <begin position="18"/>
        <end position="29"/>
    </location>
</feature>
<dbReference type="InterPro" id="IPR000330">
    <property type="entry name" value="SNF2_N"/>
</dbReference>
<dbReference type="PROSITE" id="PS51204">
    <property type="entry name" value="HSA"/>
    <property type="match status" value="1"/>
</dbReference>
<feature type="region of interest" description="Disordered" evidence="10">
    <location>
        <begin position="379"/>
        <end position="401"/>
    </location>
</feature>
<evidence type="ECO:0000259" key="12">
    <source>
        <dbReference type="PROSITE" id="PS51194"/>
    </source>
</evidence>
<evidence type="ECO:0000256" key="4">
    <source>
        <dbReference type="ARBA" id="ARBA00022801"/>
    </source>
</evidence>
<feature type="coiled-coil region" evidence="9">
    <location>
        <begin position="507"/>
        <end position="538"/>
    </location>
</feature>
<evidence type="ECO:0000256" key="6">
    <source>
        <dbReference type="ARBA" id="ARBA00022840"/>
    </source>
</evidence>
<dbReference type="InterPro" id="IPR027417">
    <property type="entry name" value="P-loop_NTPase"/>
</dbReference>
<dbReference type="GO" id="GO:0016787">
    <property type="term" value="F:hydrolase activity"/>
    <property type="evidence" value="ECO:0007669"/>
    <property type="project" value="UniProtKB-KW"/>
</dbReference>
<dbReference type="PROSITE" id="PS51194">
    <property type="entry name" value="HELICASE_CTER"/>
    <property type="match status" value="1"/>
</dbReference>
<feature type="compositionally biased region" description="Basic and acidic residues" evidence="10">
    <location>
        <begin position="1596"/>
        <end position="1612"/>
    </location>
</feature>
<dbReference type="GO" id="GO:0042393">
    <property type="term" value="F:histone binding"/>
    <property type="evidence" value="ECO:0007669"/>
    <property type="project" value="InterPro"/>
</dbReference>
<keyword evidence="7 9" id="KW-0175">Coiled coil</keyword>
<dbReference type="PROSITE" id="PS51192">
    <property type="entry name" value="HELICASE_ATP_BIND_1"/>
    <property type="match status" value="1"/>
</dbReference>
<feature type="region of interest" description="Disordered" evidence="10">
    <location>
        <begin position="1402"/>
        <end position="1428"/>
    </location>
</feature>
<evidence type="ECO:0000256" key="2">
    <source>
        <dbReference type="ARBA" id="ARBA00007025"/>
    </source>
</evidence>
<feature type="domain" description="HSA" evidence="13">
    <location>
        <begin position="465"/>
        <end position="538"/>
    </location>
</feature>
<comment type="similarity">
    <text evidence="2">Belongs to the SNF2/RAD54 helicase family.</text>
</comment>
<dbReference type="InterPro" id="IPR038718">
    <property type="entry name" value="SNF2-like_sf"/>
</dbReference>
<dbReference type="InterPro" id="IPR049730">
    <property type="entry name" value="SNF2/RAD54-like_C"/>
</dbReference>
<dbReference type="CDD" id="cd18793">
    <property type="entry name" value="SF2_C_SNF"/>
    <property type="match status" value="1"/>
</dbReference>
<dbReference type="SMART" id="SM00487">
    <property type="entry name" value="DEXDc"/>
    <property type="match status" value="1"/>
</dbReference>
<reference evidence="14 15" key="1">
    <citation type="submission" date="2014-02" db="EMBL/GenBank/DDBJ databases">
        <authorList>
            <person name="Sibley D."/>
            <person name="Venepally P."/>
            <person name="Karamycheva S."/>
            <person name="Hadjithomas M."/>
            <person name="Khan A."/>
            <person name="Brunk B."/>
            <person name="Roos D."/>
            <person name="Caler E."/>
            <person name="Lorenzi H."/>
        </authorList>
    </citation>
    <scope>NUCLEOTIDE SEQUENCE [LARGE SCALE GENOMIC DNA]</scope>
    <source>
        <strain evidence="14 15">GAB2-2007-GAL-DOM2</strain>
    </source>
</reference>
<feature type="region of interest" description="Disordered" evidence="10">
    <location>
        <begin position="128"/>
        <end position="148"/>
    </location>
</feature>
<feature type="compositionally biased region" description="Basic and acidic residues" evidence="10">
    <location>
        <begin position="1569"/>
        <end position="1582"/>
    </location>
</feature>
<feature type="compositionally biased region" description="Basic and acidic residues" evidence="10">
    <location>
        <begin position="583"/>
        <end position="599"/>
    </location>
</feature>
<proteinExistence type="inferred from homology"/>
<comment type="subcellular location">
    <subcellularLocation>
        <location evidence="1">Nucleus</location>
    </subcellularLocation>
</comment>
<feature type="region of interest" description="Disordered" evidence="10">
    <location>
        <begin position="1251"/>
        <end position="1374"/>
    </location>
</feature>
<feature type="compositionally biased region" description="Basic and acidic residues" evidence="10">
    <location>
        <begin position="382"/>
        <end position="397"/>
    </location>
</feature>
<evidence type="ECO:0000256" key="1">
    <source>
        <dbReference type="ARBA" id="ARBA00004123"/>
    </source>
</evidence>
<dbReference type="Proteomes" id="UP000028837">
    <property type="component" value="Unassembled WGS sequence"/>
</dbReference>
<dbReference type="Pfam" id="PF00176">
    <property type="entry name" value="SNF2-rel_dom"/>
    <property type="match status" value="1"/>
</dbReference>
<dbReference type="FunFam" id="3.40.50.10810:FF:000015">
    <property type="entry name" value="lymphoid-specific helicase isoform X1"/>
    <property type="match status" value="1"/>
</dbReference>
<dbReference type="Gene3D" id="3.40.50.10810">
    <property type="entry name" value="Tandem AAA-ATPase domain"/>
    <property type="match status" value="1"/>
</dbReference>
<dbReference type="Pfam" id="PF00271">
    <property type="entry name" value="Helicase_C"/>
    <property type="match status" value="1"/>
</dbReference>
<feature type="compositionally biased region" description="Pro residues" evidence="10">
    <location>
        <begin position="82"/>
        <end position="97"/>
    </location>
</feature>
<feature type="region of interest" description="Disordered" evidence="10">
    <location>
        <begin position="78"/>
        <end position="111"/>
    </location>
</feature>
<evidence type="ECO:0000256" key="8">
    <source>
        <dbReference type="ARBA" id="ARBA00023242"/>
    </source>
</evidence>
<organism evidence="14 15">
    <name type="scientific">Toxoplasma gondii GAB2-2007-GAL-DOM2</name>
    <dbReference type="NCBI Taxonomy" id="1130820"/>
    <lineage>
        <taxon>Eukaryota</taxon>
        <taxon>Sar</taxon>
        <taxon>Alveolata</taxon>
        <taxon>Apicomplexa</taxon>
        <taxon>Conoidasida</taxon>
        <taxon>Coccidia</taxon>
        <taxon>Eucoccidiorida</taxon>
        <taxon>Eimeriorina</taxon>
        <taxon>Sarcocystidae</taxon>
        <taxon>Toxoplasma</taxon>
    </lineage>
</organism>
<feature type="compositionally biased region" description="Basic and acidic residues" evidence="10">
    <location>
        <begin position="623"/>
        <end position="653"/>
    </location>
</feature>
<evidence type="ECO:0000313" key="15">
    <source>
        <dbReference type="Proteomes" id="UP000028837"/>
    </source>
</evidence>
<evidence type="ECO:0000313" key="14">
    <source>
        <dbReference type="EMBL" id="KFG32604.1"/>
    </source>
</evidence>
<dbReference type="SMART" id="SM01314">
    <property type="entry name" value="SnAC"/>
    <property type="match status" value="1"/>
</dbReference>
<evidence type="ECO:0000256" key="9">
    <source>
        <dbReference type="SAM" id="Coils"/>
    </source>
</evidence>
<keyword evidence="5" id="KW-0347">Helicase</keyword>
<dbReference type="GO" id="GO:0005524">
    <property type="term" value="F:ATP binding"/>
    <property type="evidence" value="ECO:0007669"/>
    <property type="project" value="UniProtKB-KW"/>
</dbReference>
<accession>A0A086JKD6</accession>
<feature type="compositionally biased region" description="Acidic residues" evidence="10">
    <location>
        <begin position="1613"/>
        <end position="1628"/>
    </location>
</feature>
<evidence type="ECO:0000256" key="10">
    <source>
        <dbReference type="SAM" id="MobiDB-lite"/>
    </source>
</evidence>
<dbReference type="GO" id="GO:0005634">
    <property type="term" value="C:nucleus"/>
    <property type="evidence" value="ECO:0007669"/>
    <property type="project" value="UniProtKB-SubCell"/>
</dbReference>
<protein>
    <submittedName>
        <fullName evidence="14">Putative SWI2/SNF2 Brahma-like</fullName>
    </submittedName>
</protein>
<dbReference type="OrthoDB" id="331969at2759"/>
<dbReference type="SUPFAM" id="SSF52540">
    <property type="entry name" value="P-loop containing nucleoside triphosphate hydrolases"/>
    <property type="match status" value="2"/>
</dbReference>
<gene>
    <name evidence="14" type="ORF">TGDOM2_320300</name>
</gene>
<evidence type="ECO:0000256" key="3">
    <source>
        <dbReference type="ARBA" id="ARBA00022741"/>
    </source>
</evidence>
<dbReference type="InterPro" id="IPR014012">
    <property type="entry name" value="HSA_dom"/>
</dbReference>
<comment type="caution">
    <text evidence="14">The sequence shown here is derived from an EMBL/GenBank/DDBJ whole genome shotgun (WGS) entry which is preliminary data.</text>
</comment>
<feature type="compositionally biased region" description="Basic and acidic residues" evidence="10">
    <location>
        <begin position="1298"/>
        <end position="1307"/>
    </location>
</feature>
<feature type="domain" description="Helicase C-terminal" evidence="12">
    <location>
        <begin position="1012"/>
        <end position="1176"/>
    </location>
</feature>
<feature type="domain" description="Helicase ATP-binding" evidence="11">
    <location>
        <begin position="702"/>
        <end position="866"/>
    </location>
</feature>
<dbReference type="EMBL" id="AHZU02001411">
    <property type="protein sequence ID" value="KFG32604.1"/>
    <property type="molecule type" value="Genomic_DNA"/>
</dbReference>
<name>A0A086JKD6_TOXGO</name>
<keyword evidence="4" id="KW-0378">Hydrolase</keyword>
<feature type="compositionally biased region" description="Low complexity" evidence="10">
    <location>
        <begin position="128"/>
        <end position="137"/>
    </location>
</feature>
<feature type="compositionally biased region" description="Acidic residues" evidence="10">
    <location>
        <begin position="1402"/>
        <end position="1418"/>
    </location>
</feature>
<dbReference type="InterPro" id="IPR029295">
    <property type="entry name" value="SnAC"/>
</dbReference>
<evidence type="ECO:0000259" key="13">
    <source>
        <dbReference type="PROSITE" id="PS51204"/>
    </source>
</evidence>
<dbReference type="Gene3D" id="3.40.50.300">
    <property type="entry name" value="P-loop containing nucleotide triphosphate hydrolases"/>
    <property type="match status" value="1"/>
</dbReference>
<dbReference type="InterPro" id="IPR001650">
    <property type="entry name" value="Helicase_C-like"/>
</dbReference>
<feature type="compositionally biased region" description="Basic and acidic residues" evidence="10">
    <location>
        <begin position="1512"/>
        <end position="1526"/>
    </location>
</feature>
<keyword evidence="6" id="KW-0067">ATP-binding</keyword>